<sequence>MREFTTPHIPPPLPKGVRPLINNEHYQLLRTSAEYRMLMMTIEAEDRRPFPQDTEGIDGRIEALENVKPSLTPSRRELNNVLGETRHAYTKLMEHISKSKVYLDKKRLGGEGNKGKYIIK</sequence>
<accession>A0A0F9JFX2</accession>
<evidence type="ECO:0000313" key="1">
    <source>
        <dbReference type="EMBL" id="KKM68513.1"/>
    </source>
</evidence>
<gene>
    <name evidence="1" type="ORF">LCGC14_1460170</name>
</gene>
<organism evidence="1">
    <name type="scientific">marine sediment metagenome</name>
    <dbReference type="NCBI Taxonomy" id="412755"/>
    <lineage>
        <taxon>unclassified sequences</taxon>
        <taxon>metagenomes</taxon>
        <taxon>ecological metagenomes</taxon>
    </lineage>
</organism>
<comment type="caution">
    <text evidence="1">The sequence shown here is derived from an EMBL/GenBank/DDBJ whole genome shotgun (WGS) entry which is preliminary data.</text>
</comment>
<proteinExistence type="predicted"/>
<reference evidence="1" key="1">
    <citation type="journal article" date="2015" name="Nature">
        <title>Complex archaea that bridge the gap between prokaryotes and eukaryotes.</title>
        <authorList>
            <person name="Spang A."/>
            <person name="Saw J.H."/>
            <person name="Jorgensen S.L."/>
            <person name="Zaremba-Niedzwiedzka K."/>
            <person name="Martijn J."/>
            <person name="Lind A.E."/>
            <person name="van Eijk R."/>
            <person name="Schleper C."/>
            <person name="Guy L."/>
            <person name="Ettema T.J."/>
        </authorList>
    </citation>
    <scope>NUCLEOTIDE SEQUENCE</scope>
</reference>
<name>A0A0F9JFX2_9ZZZZ</name>
<dbReference type="EMBL" id="LAZR01010155">
    <property type="protein sequence ID" value="KKM68513.1"/>
    <property type="molecule type" value="Genomic_DNA"/>
</dbReference>
<dbReference type="AlphaFoldDB" id="A0A0F9JFX2"/>
<protein>
    <submittedName>
        <fullName evidence="1">Uncharacterized protein</fullName>
    </submittedName>
</protein>